<evidence type="ECO:0000313" key="6">
    <source>
        <dbReference type="Proteomes" id="UP000316270"/>
    </source>
</evidence>
<keyword evidence="6" id="KW-1185">Reference proteome</keyword>
<feature type="signal peptide" evidence="3">
    <location>
        <begin position="1"/>
        <end position="16"/>
    </location>
</feature>
<feature type="domain" description="LysM" evidence="4">
    <location>
        <begin position="117"/>
        <end position="169"/>
    </location>
</feature>
<keyword evidence="2" id="KW-0843">Virulence</keyword>
<name>A0A517L089_9PEZI</name>
<keyword evidence="3" id="KW-0732">Signal</keyword>
<dbReference type="PROSITE" id="PS51782">
    <property type="entry name" value="LYSM"/>
    <property type="match status" value="1"/>
</dbReference>
<dbReference type="GO" id="GO:0008061">
    <property type="term" value="F:chitin binding"/>
    <property type="evidence" value="ECO:0007669"/>
    <property type="project" value="UniProtKB-KW"/>
</dbReference>
<protein>
    <recommendedName>
        <fullName evidence="4">LysM domain-containing protein</fullName>
    </recommendedName>
</protein>
<reference evidence="5 6" key="1">
    <citation type="submission" date="2019-07" db="EMBL/GenBank/DDBJ databases">
        <title>Finished genome of Venturia effusa.</title>
        <authorList>
            <person name="Young C.A."/>
            <person name="Cox M.P."/>
            <person name="Ganley A.R.D."/>
            <person name="David W.J."/>
        </authorList>
    </citation>
    <scope>NUCLEOTIDE SEQUENCE [LARGE SCALE GENOMIC DNA]</scope>
    <source>
        <strain evidence="6">albino</strain>
    </source>
</reference>
<dbReference type="OrthoDB" id="2281372at2759"/>
<dbReference type="Proteomes" id="UP000316270">
    <property type="component" value="Chromosome 2"/>
</dbReference>
<dbReference type="Gene3D" id="3.10.350.10">
    <property type="entry name" value="LysM domain"/>
    <property type="match status" value="2"/>
</dbReference>
<dbReference type="InterPro" id="IPR018392">
    <property type="entry name" value="LysM"/>
</dbReference>
<dbReference type="PANTHER" id="PTHR34997:SF1">
    <property type="entry name" value="PEPTIDOGLYCAN-BINDING LYSIN DOMAIN"/>
    <property type="match status" value="1"/>
</dbReference>
<accession>A0A517L089</accession>
<gene>
    <name evidence="5" type="ORF">FKW77_009892</name>
</gene>
<organism evidence="5 6">
    <name type="scientific">Venturia effusa</name>
    <dbReference type="NCBI Taxonomy" id="50376"/>
    <lineage>
        <taxon>Eukaryota</taxon>
        <taxon>Fungi</taxon>
        <taxon>Dikarya</taxon>
        <taxon>Ascomycota</taxon>
        <taxon>Pezizomycotina</taxon>
        <taxon>Dothideomycetes</taxon>
        <taxon>Pleosporomycetidae</taxon>
        <taxon>Venturiales</taxon>
        <taxon>Venturiaceae</taxon>
        <taxon>Venturia</taxon>
    </lineage>
</organism>
<evidence type="ECO:0000256" key="3">
    <source>
        <dbReference type="SAM" id="SignalP"/>
    </source>
</evidence>
<evidence type="ECO:0000256" key="1">
    <source>
        <dbReference type="ARBA" id="ARBA00022669"/>
    </source>
</evidence>
<feature type="chain" id="PRO_5021972135" description="LysM domain-containing protein" evidence="3">
    <location>
        <begin position="17"/>
        <end position="173"/>
    </location>
</feature>
<dbReference type="InterPro" id="IPR036779">
    <property type="entry name" value="LysM_dom_sf"/>
</dbReference>
<dbReference type="InterPro" id="IPR052210">
    <property type="entry name" value="LysM1-like"/>
</dbReference>
<dbReference type="PANTHER" id="PTHR34997">
    <property type="entry name" value="AM15"/>
    <property type="match status" value="1"/>
</dbReference>
<keyword evidence="1" id="KW-0147">Chitin-binding</keyword>
<proteinExistence type="predicted"/>
<evidence type="ECO:0000313" key="5">
    <source>
        <dbReference type="EMBL" id="QDS69061.1"/>
    </source>
</evidence>
<dbReference type="STRING" id="50376.A0A517L089"/>
<evidence type="ECO:0000256" key="2">
    <source>
        <dbReference type="ARBA" id="ARBA00023026"/>
    </source>
</evidence>
<dbReference type="EMBL" id="CP042186">
    <property type="protein sequence ID" value="QDS69061.1"/>
    <property type="molecule type" value="Genomic_DNA"/>
</dbReference>
<dbReference type="AlphaFoldDB" id="A0A517L089"/>
<evidence type="ECO:0000259" key="4">
    <source>
        <dbReference type="PROSITE" id="PS51782"/>
    </source>
</evidence>
<sequence length="173" mass="18533">MRTFGLLALSPALVAGAVLDSRQVGNGLPKNTIQGCDVQAIATEVENCASLARLYRLTLAQFITYNPSVGLDCAHFTPGTAYCVHVQTEPKTLVKPLPQVTKKAPGKNYGGISSCDFWQKVFPGDLKDKKKTCDGLAKLWGIDDATLHKYNTGLAPGCANIEAGSYLCMRVAQ</sequence>